<accession>G0V7N5</accession>
<sequence>MLSHLPIPIQTRRHYYDLPPLKQKDRVLMTFTVKQTIASCGGKLLKLTHQSQCTRTAMDLNVYLPKQFYRQEGASKKIPTIYYLSGLTCTPQNASEKAFWQPQADKYGFAVVFPDTSPRGDNVPDDPASSWDFGHGAGFYLNATRDPFMENYQMKAYVYEELPKLLSQDVELFQGKVDFLGNIAISGHSMGGMGALNGIFNYYNKYVSCSAFAPVVSPSTVPWGKKAFSGYLQEQKEWAQYDPCELVKNVENSNEKNILIHVGSNDPFMEQLKPALFLENVKGTSWEKHVDLNIVEGFDHSYYFISTFVPEHAKFHAKYLGLLD</sequence>
<dbReference type="MEROPS" id="S09.990"/>
<evidence type="ECO:0000256" key="1">
    <source>
        <dbReference type="ARBA" id="ARBA00005622"/>
    </source>
</evidence>
<keyword evidence="8" id="KW-1185">Reference proteome</keyword>
<dbReference type="InterPro" id="IPR014186">
    <property type="entry name" value="S-formylglutathione_hydrol"/>
</dbReference>
<dbReference type="SUPFAM" id="SSF53474">
    <property type="entry name" value="alpha/beta-Hydrolases"/>
    <property type="match status" value="1"/>
</dbReference>
<reference key="2">
    <citation type="submission" date="2011-08" db="EMBL/GenBank/DDBJ databases">
        <title>Genome sequence of Naumovozyma castellii.</title>
        <authorList>
            <person name="Gordon J.L."/>
            <person name="Armisen D."/>
            <person name="Proux-Wera E."/>
            <person name="OhEigeartaigh S.S."/>
            <person name="Byrne K.P."/>
            <person name="Wolfe K.H."/>
        </authorList>
    </citation>
    <scope>NUCLEOTIDE SEQUENCE</scope>
    <source>
        <strain>Type strain:CBS 4309</strain>
    </source>
</reference>
<dbReference type="RefSeq" id="XP_003673864.1">
    <property type="nucleotide sequence ID" value="XM_003673816.1"/>
</dbReference>
<dbReference type="OrthoDB" id="420518at2759"/>
<evidence type="ECO:0000313" key="7">
    <source>
        <dbReference type="EMBL" id="CCC67483.1"/>
    </source>
</evidence>
<dbReference type="eggNOG" id="KOG3101">
    <property type="taxonomic scope" value="Eukaryota"/>
</dbReference>
<dbReference type="PANTHER" id="PTHR10061:SF0">
    <property type="entry name" value="S-FORMYLGLUTATHIONE HYDROLASE"/>
    <property type="match status" value="1"/>
</dbReference>
<dbReference type="STRING" id="1064592.G0V7N5"/>
<dbReference type="GeneID" id="96900962"/>
<name>G0V7N5_NAUCA</name>
<dbReference type="GO" id="GO:0052689">
    <property type="term" value="F:carboxylic ester hydrolase activity"/>
    <property type="evidence" value="ECO:0007669"/>
    <property type="project" value="UniProtKB-KW"/>
</dbReference>
<dbReference type="Gene3D" id="3.40.50.1820">
    <property type="entry name" value="alpha/beta hydrolase"/>
    <property type="match status" value="1"/>
</dbReference>
<feature type="active site" description="Charge relay system" evidence="6">
    <location>
        <position position="266"/>
    </location>
</feature>
<keyword evidence="5" id="KW-0378">Hydrolase</keyword>
<proteinExistence type="inferred from homology"/>
<evidence type="ECO:0000256" key="3">
    <source>
        <dbReference type="ARBA" id="ARBA00016774"/>
    </source>
</evidence>
<comment type="similarity">
    <text evidence="1">Belongs to the esterase D family.</text>
</comment>
<dbReference type="EC" id="3.1.2.12" evidence="2"/>
<gene>
    <name evidence="7" type="primary">NCAS0A09250</name>
    <name evidence="7" type="ordered locus">NCAS_0A09250</name>
</gene>
<dbReference type="PANTHER" id="PTHR10061">
    <property type="entry name" value="S-FORMYLGLUTATHIONE HYDROLASE"/>
    <property type="match status" value="1"/>
</dbReference>
<dbReference type="HOGENOM" id="CLU_056472_0_1_1"/>
<dbReference type="FunCoup" id="G0V7N5">
    <property type="interactions" value="722"/>
</dbReference>
<dbReference type="GO" id="GO:0018738">
    <property type="term" value="F:S-formylglutathione hydrolase activity"/>
    <property type="evidence" value="ECO:0007669"/>
    <property type="project" value="UniProtKB-EC"/>
</dbReference>
<feature type="active site" description="Charge relay system" evidence="6">
    <location>
        <position position="189"/>
    </location>
</feature>
<dbReference type="Pfam" id="PF00756">
    <property type="entry name" value="Esterase"/>
    <property type="match status" value="1"/>
</dbReference>
<evidence type="ECO:0000256" key="4">
    <source>
        <dbReference type="ARBA" id="ARBA00022487"/>
    </source>
</evidence>
<dbReference type="KEGG" id="ncs:NCAS_0A09250"/>
<dbReference type="Proteomes" id="UP000001640">
    <property type="component" value="Chromosome 1"/>
</dbReference>
<dbReference type="OMA" id="PSDCPWG"/>
<reference evidence="7 8" key="1">
    <citation type="journal article" date="2011" name="Proc. Natl. Acad. Sci. U.S.A.">
        <title>Evolutionary erosion of yeast sex chromosomes by mating-type switching accidents.</title>
        <authorList>
            <person name="Gordon J.L."/>
            <person name="Armisen D."/>
            <person name="Proux-Wera E."/>
            <person name="Oheigeartaigh S.S."/>
            <person name="Byrne K.P."/>
            <person name="Wolfe K.H."/>
        </authorList>
    </citation>
    <scope>NUCLEOTIDE SEQUENCE [LARGE SCALE GENOMIC DNA]</scope>
    <source>
        <strain evidence="8">ATCC 76901 / BCRC 22586 / CBS 4309 / NBRC 1992 / NRRL Y-12630</strain>
    </source>
</reference>
<evidence type="ECO:0000256" key="5">
    <source>
        <dbReference type="ARBA" id="ARBA00022801"/>
    </source>
</evidence>
<dbReference type="InterPro" id="IPR000801">
    <property type="entry name" value="Esterase-like"/>
</dbReference>
<dbReference type="InParanoid" id="G0V7N5"/>
<dbReference type="GO" id="GO:0046294">
    <property type="term" value="P:formaldehyde catabolic process"/>
    <property type="evidence" value="ECO:0007669"/>
    <property type="project" value="EnsemblFungi"/>
</dbReference>
<dbReference type="GO" id="GO:0005829">
    <property type="term" value="C:cytosol"/>
    <property type="evidence" value="ECO:0007669"/>
    <property type="project" value="EnsemblFungi"/>
</dbReference>
<dbReference type="AlphaFoldDB" id="G0V7N5"/>
<protein>
    <recommendedName>
        <fullName evidence="3">S-formylglutathione hydrolase</fullName>
        <ecNumber evidence="2">3.1.2.12</ecNumber>
    </recommendedName>
</protein>
<evidence type="ECO:0000313" key="8">
    <source>
        <dbReference type="Proteomes" id="UP000001640"/>
    </source>
</evidence>
<feature type="active site" description="Charge relay system" evidence="6">
    <location>
        <position position="300"/>
    </location>
</feature>
<evidence type="ECO:0000256" key="6">
    <source>
        <dbReference type="PIRSR" id="PIRSR614186-1"/>
    </source>
</evidence>
<dbReference type="InterPro" id="IPR029058">
    <property type="entry name" value="AB_hydrolase_fold"/>
</dbReference>
<dbReference type="EMBL" id="HE576752">
    <property type="protein sequence ID" value="CCC67483.1"/>
    <property type="molecule type" value="Genomic_DNA"/>
</dbReference>
<organism evidence="7 8">
    <name type="scientific">Naumovozyma castellii</name>
    <name type="common">Yeast</name>
    <name type="synonym">Saccharomyces castellii</name>
    <dbReference type="NCBI Taxonomy" id="27288"/>
    <lineage>
        <taxon>Eukaryota</taxon>
        <taxon>Fungi</taxon>
        <taxon>Dikarya</taxon>
        <taxon>Ascomycota</taxon>
        <taxon>Saccharomycotina</taxon>
        <taxon>Saccharomycetes</taxon>
        <taxon>Saccharomycetales</taxon>
        <taxon>Saccharomycetaceae</taxon>
        <taxon>Naumovozyma</taxon>
    </lineage>
</organism>
<evidence type="ECO:0000256" key="2">
    <source>
        <dbReference type="ARBA" id="ARBA00012479"/>
    </source>
</evidence>
<keyword evidence="4" id="KW-0719">Serine esterase</keyword>